<dbReference type="AlphaFoldDB" id="A0A238UNF9"/>
<keyword evidence="1" id="KW-0547">Nucleotide-binding</keyword>
<comment type="function">
    <text evidence="1">Allows the formation of correctly charged Asn-tRNA(Asn) or Gln-tRNA(Gln) through the transamidation of misacylated Asp-tRNA(Asn) or Glu-tRNA(Gln) in organisms which lack either or both of asparaginyl-tRNA or glutaminyl-tRNA synthetases. The reaction takes place in the presence of glutamine and ATP through an activated phospho-Asp-tRNA(Asn) or phospho-Glu-tRNA(Gln).</text>
</comment>
<dbReference type="SUPFAM" id="SSF141000">
    <property type="entry name" value="Glu-tRNAGln amidotransferase C subunit"/>
    <property type="match status" value="1"/>
</dbReference>
<gene>
    <name evidence="1" type="primary">gatC</name>
    <name evidence="2" type="ORF">SAMN06264855_101144</name>
</gene>
<keyword evidence="1" id="KW-0648">Protein biosynthesis</keyword>
<evidence type="ECO:0000313" key="3">
    <source>
        <dbReference type="Proteomes" id="UP000198397"/>
    </source>
</evidence>
<keyword evidence="3" id="KW-1185">Reference proteome</keyword>
<dbReference type="GO" id="GO:0005524">
    <property type="term" value="F:ATP binding"/>
    <property type="evidence" value="ECO:0007669"/>
    <property type="project" value="UniProtKB-KW"/>
</dbReference>
<keyword evidence="2" id="KW-0808">Transferase</keyword>
<dbReference type="EC" id="6.3.5.-" evidence="1"/>
<organism evidence="2 3">
    <name type="scientific">Halorubrum vacuolatum</name>
    <name type="common">Natronobacterium vacuolatum</name>
    <dbReference type="NCBI Taxonomy" id="63740"/>
    <lineage>
        <taxon>Archaea</taxon>
        <taxon>Methanobacteriati</taxon>
        <taxon>Methanobacteriota</taxon>
        <taxon>Stenosarchaea group</taxon>
        <taxon>Halobacteria</taxon>
        <taxon>Halobacteriales</taxon>
        <taxon>Haloferacaceae</taxon>
        <taxon>Halorubrum</taxon>
    </lineage>
</organism>
<dbReference type="InterPro" id="IPR003837">
    <property type="entry name" value="GatC"/>
</dbReference>
<dbReference type="GO" id="GO:0050567">
    <property type="term" value="F:glutaminyl-tRNA synthase (glutamine-hydrolyzing) activity"/>
    <property type="evidence" value="ECO:0007669"/>
    <property type="project" value="UniProtKB-UniRule"/>
</dbReference>
<sequence>MSETPESDADTADTAAAAAAAVDAEEVRHVAELARVNLADDEVDRFAEEFADILDSFAALDEVPETERDEDLINVMRADEVREGLTQEEALANAAETEDGFFKGPKVS</sequence>
<proteinExistence type="inferred from homology"/>
<dbReference type="Pfam" id="PF02686">
    <property type="entry name" value="GatC"/>
    <property type="match status" value="1"/>
</dbReference>
<dbReference type="EMBL" id="FZNQ01000001">
    <property type="protein sequence ID" value="SNR23588.1"/>
    <property type="molecule type" value="Genomic_DNA"/>
</dbReference>
<name>A0A238UNF9_HALVU</name>
<dbReference type="PANTHER" id="PTHR15004">
    <property type="entry name" value="GLUTAMYL-TRNA(GLN) AMIDOTRANSFERASE SUBUNIT C, MITOCHONDRIAL"/>
    <property type="match status" value="1"/>
</dbReference>
<dbReference type="GO" id="GO:0016740">
    <property type="term" value="F:transferase activity"/>
    <property type="evidence" value="ECO:0007669"/>
    <property type="project" value="UniProtKB-KW"/>
</dbReference>
<dbReference type="HAMAP" id="MF_00122">
    <property type="entry name" value="GatC"/>
    <property type="match status" value="1"/>
</dbReference>
<dbReference type="GO" id="GO:0070681">
    <property type="term" value="P:glutaminyl-tRNAGln biosynthesis via transamidation"/>
    <property type="evidence" value="ECO:0007669"/>
    <property type="project" value="TreeGrafter"/>
</dbReference>
<dbReference type="OrthoDB" id="15210at2157"/>
<comment type="similarity">
    <text evidence="1">Belongs to the GatC family.</text>
</comment>
<dbReference type="GO" id="GO:0006450">
    <property type="term" value="P:regulation of translational fidelity"/>
    <property type="evidence" value="ECO:0007669"/>
    <property type="project" value="InterPro"/>
</dbReference>
<protein>
    <recommendedName>
        <fullName evidence="1">Aspartyl/glutamyl-tRNA(Asn/Gln) amidotransferase subunit C</fullName>
        <shortName evidence="1">Asp/Glu-ADT subunit C</shortName>
        <ecNumber evidence="1">6.3.5.-</ecNumber>
    </recommendedName>
</protein>
<dbReference type="InterPro" id="IPR036113">
    <property type="entry name" value="Asp/Glu-ADT_sf_sub_c"/>
</dbReference>
<comment type="subunit">
    <text evidence="1">Heterotrimer of A, B and C subunits.</text>
</comment>
<keyword evidence="1" id="KW-0436">Ligase</keyword>
<dbReference type="GO" id="GO:0050566">
    <property type="term" value="F:asparaginyl-tRNA synthase (glutamine-hydrolyzing) activity"/>
    <property type="evidence" value="ECO:0007669"/>
    <property type="project" value="RHEA"/>
</dbReference>
<reference evidence="2 3" key="1">
    <citation type="submission" date="2017-06" db="EMBL/GenBank/DDBJ databases">
        <authorList>
            <person name="Kim H.J."/>
            <person name="Triplett B.A."/>
        </authorList>
    </citation>
    <scope>NUCLEOTIDE SEQUENCE [LARGE SCALE GENOMIC DNA]</scope>
    <source>
        <strain evidence="2 3">DSM 8800</strain>
    </source>
</reference>
<accession>A0A238UNF9</accession>
<dbReference type="PANTHER" id="PTHR15004:SF0">
    <property type="entry name" value="GLUTAMYL-TRNA(GLN) AMIDOTRANSFERASE SUBUNIT C, MITOCHONDRIAL"/>
    <property type="match status" value="1"/>
</dbReference>
<dbReference type="GO" id="GO:0006412">
    <property type="term" value="P:translation"/>
    <property type="evidence" value="ECO:0007669"/>
    <property type="project" value="UniProtKB-UniRule"/>
</dbReference>
<evidence type="ECO:0000256" key="1">
    <source>
        <dbReference type="HAMAP-Rule" id="MF_00122"/>
    </source>
</evidence>
<evidence type="ECO:0000313" key="2">
    <source>
        <dbReference type="EMBL" id="SNR23588.1"/>
    </source>
</evidence>
<keyword evidence="1" id="KW-0067">ATP-binding</keyword>
<dbReference type="NCBIfam" id="TIGR00135">
    <property type="entry name" value="gatC"/>
    <property type="match status" value="1"/>
</dbReference>
<comment type="catalytic activity">
    <reaction evidence="1">
        <text>L-aspartyl-tRNA(Asn) + L-glutamine + ATP + H2O = L-asparaginyl-tRNA(Asn) + L-glutamate + ADP + phosphate + 2 H(+)</text>
        <dbReference type="Rhea" id="RHEA:14513"/>
        <dbReference type="Rhea" id="RHEA-COMP:9674"/>
        <dbReference type="Rhea" id="RHEA-COMP:9677"/>
        <dbReference type="ChEBI" id="CHEBI:15377"/>
        <dbReference type="ChEBI" id="CHEBI:15378"/>
        <dbReference type="ChEBI" id="CHEBI:29985"/>
        <dbReference type="ChEBI" id="CHEBI:30616"/>
        <dbReference type="ChEBI" id="CHEBI:43474"/>
        <dbReference type="ChEBI" id="CHEBI:58359"/>
        <dbReference type="ChEBI" id="CHEBI:78515"/>
        <dbReference type="ChEBI" id="CHEBI:78516"/>
        <dbReference type="ChEBI" id="CHEBI:456216"/>
    </reaction>
</comment>
<dbReference type="Proteomes" id="UP000198397">
    <property type="component" value="Unassembled WGS sequence"/>
</dbReference>
<dbReference type="RefSeq" id="WP_089383130.1">
    <property type="nucleotide sequence ID" value="NZ_FZNQ01000001.1"/>
</dbReference>
<dbReference type="Gene3D" id="1.10.20.60">
    <property type="entry name" value="Glu-tRNAGln amidotransferase C subunit, N-terminal domain"/>
    <property type="match status" value="1"/>
</dbReference>
<comment type="catalytic activity">
    <reaction evidence="1">
        <text>L-glutamyl-tRNA(Gln) + L-glutamine + ATP + H2O = L-glutaminyl-tRNA(Gln) + L-glutamate + ADP + phosphate + H(+)</text>
        <dbReference type="Rhea" id="RHEA:17521"/>
        <dbReference type="Rhea" id="RHEA-COMP:9681"/>
        <dbReference type="Rhea" id="RHEA-COMP:9684"/>
        <dbReference type="ChEBI" id="CHEBI:15377"/>
        <dbReference type="ChEBI" id="CHEBI:15378"/>
        <dbReference type="ChEBI" id="CHEBI:29985"/>
        <dbReference type="ChEBI" id="CHEBI:30616"/>
        <dbReference type="ChEBI" id="CHEBI:43474"/>
        <dbReference type="ChEBI" id="CHEBI:58359"/>
        <dbReference type="ChEBI" id="CHEBI:78520"/>
        <dbReference type="ChEBI" id="CHEBI:78521"/>
        <dbReference type="ChEBI" id="CHEBI:456216"/>
    </reaction>
</comment>